<sequence>MTSFKPKSALAPDLAPVVSAPPLVQTSSGALSTIAVETPLASPAAADPMEQLLGEQQLTAQDAAQVRALAQRLDSSKPMTVHDLGSEAAQQATQYADRILAQVKNKDLGEIGQKLSQIVVTAKSINLGALSSERSRLPLIGGLVDRFKLGKEAVVQQFQSTDKQLEKLVGEVDTSQQGLRQRVLDLEQAFTATQEEFRRLSVSVAAGKLKLAELQADVASRGETADVVEAQRVNDLRQFGERLSKRVADLQALRMSALQTLPMIRLIQSNNQTIIEKFQNIKELTIPAWRRQFMLALSLQEQSQAVALAKNIDDATNEFLRRNAELLKQNSVDTARANQRSVIDIETLEHVQQTLIQTVEEVLAIQREGQAQRQDAERRIGVLQSELRATMSRPN</sequence>
<dbReference type="Proteomes" id="UP000035352">
    <property type="component" value="Chromosome"/>
</dbReference>
<dbReference type="Pfam" id="PF05816">
    <property type="entry name" value="TelA"/>
    <property type="match status" value="1"/>
</dbReference>
<comment type="similarity">
    <text evidence="1 2">Belongs to the TelA family.</text>
</comment>
<name>A0A0G3BUH9_9BURK</name>
<dbReference type="EMBL" id="CP011371">
    <property type="protein sequence ID" value="AKJ30190.1"/>
    <property type="molecule type" value="Genomic_DNA"/>
</dbReference>
<dbReference type="PIRSF" id="PIRSF026508">
    <property type="entry name" value="TelA"/>
    <property type="match status" value="1"/>
</dbReference>
<evidence type="ECO:0000313" key="4">
    <source>
        <dbReference type="Proteomes" id="UP000035352"/>
    </source>
</evidence>
<evidence type="ECO:0000256" key="1">
    <source>
        <dbReference type="ARBA" id="ARBA00005541"/>
    </source>
</evidence>
<dbReference type="PANTHER" id="PTHR38432">
    <property type="entry name" value="TELA-LIKE PROTEIN SAOUHSC_01408"/>
    <property type="match status" value="1"/>
</dbReference>
<dbReference type="RefSeq" id="WP_083438381.1">
    <property type="nucleotide sequence ID" value="NZ_CP011371.1"/>
</dbReference>
<dbReference type="STRING" id="413882.AAW51_3499"/>
<dbReference type="PATRIC" id="fig|413882.6.peg.3655"/>
<evidence type="ECO:0000313" key="3">
    <source>
        <dbReference type="EMBL" id="AKJ30190.1"/>
    </source>
</evidence>
<dbReference type="OrthoDB" id="9768858at2"/>
<dbReference type="KEGG" id="pbh:AAW51_3499"/>
<dbReference type="PANTHER" id="PTHR38432:SF1">
    <property type="entry name" value="TELA-LIKE PROTEIN SAOUHSC_01408"/>
    <property type="match status" value="1"/>
</dbReference>
<accession>A0A0G3BUH9</accession>
<evidence type="ECO:0000256" key="2">
    <source>
        <dbReference type="PIRNR" id="PIRNR026508"/>
    </source>
</evidence>
<keyword evidence="4" id="KW-1185">Reference proteome</keyword>
<organism evidence="3 4">
    <name type="scientific">Caldimonas brevitalea</name>
    <dbReference type="NCBI Taxonomy" id="413882"/>
    <lineage>
        <taxon>Bacteria</taxon>
        <taxon>Pseudomonadati</taxon>
        <taxon>Pseudomonadota</taxon>
        <taxon>Betaproteobacteria</taxon>
        <taxon>Burkholderiales</taxon>
        <taxon>Sphaerotilaceae</taxon>
        <taxon>Caldimonas</taxon>
    </lineage>
</organism>
<dbReference type="AlphaFoldDB" id="A0A0G3BUH9"/>
<dbReference type="InterPro" id="IPR008863">
    <property type="entry name" value="Toxic_anion-R_TelA"/>
</dbReference>
<reference evidence="3 4" key="1">
    <citation type="submission" date="2015-05" db="EMBL/GenBank/DDBJ databases">
        <authorList>
            <person name="Tang B."/>
            <person name="Yu Y."/>
        </authorList>
    </citation>
    <scope>NUCLEOTIDE SEQUENCE [LARGE SCALE GENOMIC DNA]</scope>
    <source>
        <strain evidence="3 4">DSM 7029</strain>
    </source>
</reference>
<protein>
    <submittedName>
        <fullName evidence="3">Tellurite resistance protein</fullName>
    </submittedName>
</protein>
<proteinExistence type="inferred from homology"/>
<gene>
    <name evidence="3" type="ORF">AAW51_3499</name>
</gene>